<comment type="caution">
    <text evidence="2">The sequence shown here is derived from an EMBL/GenBank/DDBJ whole genome shotgun (WGS) entry which is preliminary data.</text>
</comment>
<dbReference type="Pfam" id="PF07484">
    <property type="entry name" value="Collar"/>
    <property type="match status" value="1"/>
</dbReference>
<accession>A0ABV8SC00</accession>
<dbReference type="EMBL" id="JBHSED010000035">
    <property type="protein sequence ID" value="MFC4305083.1"/>
    <property type="molecule type" value="Genomic_DNA"/>
</dbReference>
<dbReference type="InterPro" id="IPR011083">
    <property type="entry name" value="Phage_tail_collar_dom"/>
</dbReference>
<proteinExistence type="predicted"/>
<name>A0ABV8SC00_9BACL</name>
<dbReference type="RefSeq" id="WP_204603470.1">
    <property type="nucleotide sequence ID" value="NZ_JBHSED010000035.1"/>
</dbReference>
<organism evidence="2 3">
    <name type="scientific">Cohnella boryungensis</name>
    <dbReference type="NCBI Taxonomy" id="768479"/>
    <lineage>
        <taxon>Bacteria</taxon>
        <taxon>Bacillati</taxon>
        <taxon>Bacillota</taxon>
        <taxon>Bacilli</taxon>
        <taxon>Bacillales</taxon>
        <taxon>Paenibacillaceae</taxon>
        <taxon>Cohnella</taxon>
    </lineage>
</organism>
<dbReference type="Gene3D" id="3.90.1340.10">
    <property type="entry name" value="Phage tail collar domain"/>
    <property type="match status" value="1"/>
</dbReference>
<keyword evidence="3" id="KW-1185">Reference proteome</keyword>
<sequence>MDPFVGEIRLFAGKYAPKNWLLCEGQIMPIRQYSALFSVLDTQYGGDGKSNFALPDLRGRISLHQGEGPGLTSRGIGEKGGASSIQLEADQMPAHNHVPACHSAQGDGDPTNAVWTNTVGLSGAKIYGPTPEVDMSPSALGAVGGGQAHNNNQPYVALNYIICFDGIYPPRT</sequence>
<dbReference type="SUPFAM" id="SSF88874">
    <property type="entry name" value="Receptor-binding domain of short tail fibre protein gp12"/>
    <property type="match status" value="1"/>
</dbReference>
<evidence type="ECO:0000313" key="3">
    <source>
        <dbReference type="Proteomes" id="UP001595755"/>
    </source>
</evidence>
<dbReference type="InterPro" id="IPR037053">
    <property type="entry name" value="Phage_tail_collar_dom_sf"/>
</dbReference>
<feature type="domain" description="Phage tail collar" evidence="1">
    <location>
        <begin position="6"/>
        <end position="61"/>
    </location>
</feature>
<dbReference type="Proteomes" id="UP001595755">
    <property type="component" value="Unassembled WGS sequence"/>
</dbReference>
<gene>
    <name evidence="2" type="ORF">ACFO1S_16745</name>
</gene>
<reference evidence="3" key="1">
    <citation type="journal article" date="2019" name="Int. J. Syst. Evol. Microbiol.">
        <title>The Global Catalogue of Microorganisms (GCM) 10K type strain sequencing project: providing services to taxonomists for standard genome sequencing and annotation.</title>
        <authorList>
            <consortium name="The Broad Institute Genomics Platform"/>
            <consortium name="The Broad Institute Genome Sequencing Center for Infectious Disease"/>
            <person name="Wu L."/>
            <person name="Ma J."/>
        </authorList>
    </citation>
    <scope>NUCLEOTIDE SEQUENCE [LARGE SCALE GENOMIC DNA]</scope>
    <source>
        <strain evidence="3">CGMCC 4.1641</strain>
    </source>
</reference>
<evidence type="ECO:0000313" key="2">
    <source>
        <dbReference type="EMBL" id="MFC4305083.1"/>
    </source>
</evidence>
<protein>
    <submittedName>
        <fullName evidence="2">Phage tail protein</fullName>
    </submittedName>
</protein>
<evidence type="ECO:0000259" key="1">
    <source>
        <dbReference type="Pfam" id="PF07484"/>
    </source>
</evidence>